<dbReference type="Gene3D" id="3.40.630.30">
    <property type="match status" value="1"/>
</dbReference>
<proteinExistence type="predicted"/>
<dbReference type="InterPro" id="IPR024035">
    <property type="entry name" value="MSMEG_0567_GNAT"/>
</dbReference>
<accession>A0ABW4FG07</accession>
<organism evidence="2 3">
    <name type="scientific">Pseudonocardia aurantiaca</name>
    <dbReference type="NCBI Taxonomy" id="75290"/>
    <lineage>
        <taxon>Bacteria</taxon>
        <taxon>Bacillati</taxon>
        <taxon>Actinomycetota</taxon>
        <taxon>Actinomycetes</taxon>
        <taxon>Pseudonocardiales</taxon>
        <taxon>Pseudonocardiaceae</taxon>
        <taxon>Pseudonocardia</taxon>
    </lineage>
</organism>
<gene>
    <name evidence="2" type="ORF">ACFSCY_09125</name>
</gene>
<dbReference type="CDD" id="cd04301">
    <property type="entry name" value="NAT_SF"/>
    <property type="match status" value="1"/>
</dbReference>
<evidence type="ECO:0000259" key="1">
    <source>
        <dbReference type="PROSITE" id="PS51186"/>
    </source>
</evidence>
<evidence type="ECO:0000313" key="3">
    <source>
        <dbReference type="Proteomes" id="UP001597145"/>
    </source>
</evidence>
<keyword evidence="3" id="KW-1185">Reference proteome</keyword>
<dbReference type="Proteomes" id="UP001597145">
    <property type="component" value="Unassembled WGS sequence"/>
</dbReference>
<protein>
    <submittedName>
        <fullName evidence="2">MSMEG_0567/Sll0786 family nitrogen starvation N-acetyltransferase</fullName>
    </submittedName>
</protein>
<dbReference type="RefSeq" id="WP_343981701.1">
    <property type="nucleotide sequence ID" value="NZ_BAAAJG010000015.1"/>
</dbReference>
<dbReference type="Pfam" id="PF00583">
    <property type="entry name" value="Acetyltransf_1"/>
    <property type="match status" value="1"/>
</dbReference>
<evidence type="ECO:0000313" key="2">
    <source>
        <dbReference type="EMBL" id="MFD1529600.1"/>
    </source>
</evidence>
<dbReference type="NCBIfam" id="TIGR04045">
    <property type="entry name" value="MSMEG_0567_GNAT"/>
    <property type="match status" value="1"/>
</dbReference>
<dbReference type="PROSITE" id="PS51186">
    <property type="entry name" value="GNAT"/>
    <property type="match status" value="1"/>
</dbReference>
<name>A0ABW4FG07_9PSEU</name>
<dbReference type="InterPro" id="IPR000182">
    <property type="entry name" value="GNAT_dom"/>
</dbReference>
<feature type="domain" description="N-acetyltransferase" evidence="1">
    <location>
        <begin position="12"/>
        <end position="156"/>
    </location>
</feature>
<sequence>MRSQLALDIAHTSIRIAESDLELAEHHRIRHEVFVQEQCIFPGTDLDARDGQPGVLRVLGCYRAIPAGSVRLYELDPAIGLWQGDRLGVRPEFRTHNVGALLVRFAVATAGARGGSEMVAHIQPPNLQFFERLGWLRDGPEESYCGHPHVPVRISL</sequence>
<reference evidence="3" key="1">
    <citation type="journal article" date="2019" name="Int. J. Syst. Evol. Microbiol.">
        <title>The Global Catalogue of Microorganisms (GCM) 10K type strain sequencing project: providing services to taxonomists for standard genome sequencing and annotation.</title>
        <authorList>
            <consortium name="The Broad Institute Genomics Platform"/>
            <consortium name="The Broad Institute Genome Sequencing Center for Infectious Disease"/>
            <person name="Wu L."/>
            <person name="Ma J."/>
        </authorList>
    </citation>
    <scope>NUCLEOTIDE SEQUENCE [LARGE SCALE GENOMIC DNA]</scope>
    <source>
        <strain evidence="3">JCM 12165</strain>
    </source>
</reference>
<dbReference type="SUPFAM" id="SSF55729">
    <property type="entry name" value="Acyl-CoA N-acyltransferases (Nat)"/>
    <property type="match status" value="1"/>
</dbReference>
<dbReference type="EMBL" id="JBHUCP010000005">
    <property type="protein sequence ID" value="MFD1529600.1"/>
    <property type="molecule type" value="Genomic_DNA"/>
</dbReference>
<dbReference type="InterPro" id="IPR016181">
    <property type="entry name" value="Acyl_CoA_acyltransferase"/>
</dbReference>
<comment type="caution">
    <text evidence="2">The sequence shown here is derived from an EMBL/GenBank/DDBJ whole genome shotgun (WGS) entry which is preliminary data.</text>
</comment>